<evidence type="ECO:0000313" key="2">
    <source>
        <dbReference type="EMBL" id="PHM49575.1"/>
    </source>
</evidence>
<dbReference type="Pfam" id="PF03372">
    <property type="entry name" value="Exo_endo_phos"/>
    <property type="match status" value="1"/>
</dbReference>
<protein>
    <submittedName>
        <fullName evidence="2">EEP domain-containing protein</fullName>
    </submittedName>
</protein>
<dbReference type="NCBIfam" id="NF003842">
    <property type="entry name" value="PRK05421.1-4"/>
    <property type="match status" value="1"/>
</dbReference>
<dbReference type="NCBIfam" id="NF003840">
    <property type="entry name" value="PRK05421.1-2"/>
    <property type="match status" value="1"/>
</dbReference>
<dbReference type="InterPro" id="IPR005135">
    <property type="entry name" value="Endo/exonuclease/phosphatase"/>
</dbReference>
<dbReference type="OrthoDB" id="9793162at2"/>
<dbReference type="AlphaFoldDB" id="A0A2D0JTN7"/>
<dbReference type="InterPro" id="IPR036691">
    <property type="entry name" value="Endo/exonu/phosph_ase_sf"/>
</dbReference>
<sequence length="288" mass="32725">MAEVSLERKSYARRLYERKLVNMRMRYAKKNYAMRYVAGQPVEQVFPTSKQLLEEAALPRGEPILASNNELSIAIWNIYKQQRPLWKSVLTSLAEKSDLILLQEAQTTPDLLKFITASGLVADQVPAFVIPQHPSGVMTLASSSPVYCCPLREKEPILRLSKSSLITIYPLPDERQLMVINVHAINFSLGVDVYSRQLDNLGIHIGLHDGPVIFAGDFNAWSRQRLKVLARFAHRMQLEEVYFDDDHRTIVFGKPLDFVFYRGLKVLNATVLTTVASDHNPLIVNFSL</sequence>
<dbReference type="EMBL" id="NITZ01000004">
    <property type="protein sequence ID" value="PHM49575.1"/>
    <property type="molecule type" value="Genomic_DNA"/>
</dbReference>
<organism evidence="2 3">
    <name type="scientific">Xenorhabdus miraniensis</name>
    <dbReference type="NCBI Taxonomy" id="351674"/>
    <lineage>
        <taxon>Bacteria</taxon>
        <taxon>Pseudomonadati</taxon>
        <taxon>Pseudomonadota</taxon>
        <taxon>Gammaproteobacteria</taxon>
        <taxon>Enterobacterales</taxon>
        <taxon>Morganellaceae</taxon>
        <taxon>Xenorhabdus</taxon>
    </lineage>
</organism>
<reference evidence="2 3" key="1">
    <citation type="journal article" date="2017" name="Nat. Microbiol.">
        <title>Natural product diversity associated with the nematode symbionts Photorhabdus and Xenorhabdus.</title>
        <authorList>
            <person name="Tobias N.J."/>
            <person name="Wolff H."/>
            <person name="Djahanschiri B."/>
            <person name="Grundmann F."/>
            <person name="Kronenwerth M."/>
            <person name="Shi Y.M."/>
            <person name="Simonyi S."/>
            <person name="Grun P."/>
            <person name="Shapiro-Ilan D."/>
            <person name="Pidot S.J."/>
            <person name="Stinear T.P."/>
            <person name="Ebersberger I."/>
            <person name="Bode H.B."/>
        </authorList>
    </citation>
    <scope>NUCLEOTIDE SEQUENCE [LARGE SCALE GENOMIC DNA]</scope>
    <source>
        <strain evidence="2 3">DSM 17902</strain>
    </source>
</reference>
<comment type="caution">
    <text evidence="2">The sequence shown here is derived from an EMBL/GenBank/DDBJ whole genome shotgun (WGS) entry which is preliminary data.</text>
</comment>
<feature type="domain" description="Endonuclease/exonuclease/phosphatase" evidence="1">
    <location>
        <begin position="76"/>
        <end position="279"/>
    </location>
</feature>
<dbReference type="NCBIfam" id="NF003841">
    <property type="entry name" value="PRK05421.1-3"/>
    <property type="match status" value="1"/>
</dbReference>
<dbReference type="NCBIfam" id="NF003839">
    <property type="entry name" value="PRK05421.1-1"/>
    <property type="match status" value="1"/>
</dbReference>
<name>A0A2D0JTN7_9GAMM</name>
<keyword evidence="3" id="KW-1185">Reference proteome</keyword>
<dbReference type="Proteomes" id="UP000221980">
    <property type="component" value="Unassembled WGS sequence"/>
</dbReference>
<accession>A0A2D0JTN7</accession>
<dbReference type="GO" id="GO:0003824">
    <property type="term" value="F:catalytic activity"/>
    <property type="evidence" value="ECO:0007669"/>
    <property type="project" value="InterPro"/>
</dbReference>
<evidence type="ECO:0000259" key="1">
    <source>
        <dbReference type="Pfam" id="PF03372"/>
    </source>
</evidence>
<proteinExistence type="predicted"/>
<gene>
    <name evidence="2" type="ORF">Xmir_01021</name>
</gene>
<dbReference type="Gene3D" id="3.60.10.10">
    <property type="entry name" value="Endonuclease/exonuclease/phosphatase"/>
    <property type="match status" value="1"/>
</dbReference>
<evidence type="ECO:0000313" key="3">
    <source>
        <dbReference type="Proteomes" id="UP000221980"/>
    </source>
</evidence>
<dbReference type="SUPFAM" id="SSF56219">
    <property type="entry name" value="DNase I-like"/>
    <property type="match status" value="1"/>
</dbReference>